<evidence type="ECO:0000259" key="1">
    <source>
        <dbReference type="Pfam" id="PF05838"/>
    </source>
</evidence>
<name>A0ABY8SZ57_9BURK</name>
<feature type="domain" description="TtsA-like Glycoside hydrolase family 108" evidence="1">
    <location>
        <begin position="9"/>
        <end position="84"/>
    </location>
</feature>
<dbReference type="Pfam" id="PF09374">
    <property type="entry name" value="PG_binding_3"/>
    <property type="match status" value="1"/>
</dbReference>
<dbReference type="CDD" id="cd13926">
    <property type="entry name" value="N-acetylmuramidase_GH108"/>
    <property type="match status" value="1"/>
</dbReference>
<evidence type="ECO:0000313" key="3">
    <source>
        <dbReference type="EMBL" id="WHS67174.1"/>
    </source>
</evidence>
<dbReference type="Proteomes" id="UP001240697">
    <property type="component" value="Chromosome"/>
</dbReference>
<reference evidence="3 4" key="1">
    <citation type="submission" date="2023-05" db="EMBL/GenBank/DDBJ databases">
        <authorList>
            <person name="Yin Y."/>
            <person name="Lu Z."/>
        </authorList>
    </citation>
    <scope>NUCLEOTIDE SEQUENCE [LARGE SCALE GENOMIC DNA]</scope>
    <source>
        <strain evidence="3 4">ZM22</strain>
    </source>
</reference>
<dbReference type="RefSeq" id="WP_283488221.1">
    <property type="nucleotide sequence ID" value="NZ_CP125947.1"/>
</dbReference>
<feature type="domain" description="Peptidoglycan binding" evidence="2">
    <location>
        <begin position="88"/>
        <end position="148"/>
    </location>
</feature>
<dbReference type="Gene3D" id="1.20.141.10">
    <property type="entry name" value="Chitosanase, subunit A, domain 1"/>
    <property type="match status" value="1"/>
</dbReference>
<sequence length="158" mass="17578">MTYFDECFEKLIGHEGGYVNNPRDPGGETKFGISKRAYPSLDIKGLTLAEAKAIYKRDYWNRAHCDELPHGVAFDVFDGAVNSGPGQAIRWLQRAAGVADDGIVGPLTLAAAKRMDPEALQARYNGQRLDFMTRLSTWETFGRGWARRIAVNLQRVGT</sequence>
<evidence type="ECO:0000259" key="2">
    <source>
        <dbReference type="Pfam" id="PF09374"/>
    </source>
</evidence>
<dbReference type="GO" id="GO:0016787">
    <property type="term" value="F:hydrolase activity"/>
    <property type="evidence" value="ECO:0007669"/>
    <property type="project" value="UniProtKB-KW"/>
</dbReference>
<keyword evidence="3" id="KW-0378">Hydrolase</keyword>
<dbReference type="InterPro" id="IPR008565">
    <property type="entry name" value="TtsA-like_GH18_dom"/>
</dbReference>
<dbReference type="SUPFAM" id="SSF53955">
    <property type="entry name" value="Lysozyme-like"/>
    <property type="match status" value="1"/>
</dbReference>
<gene>
    <name evidence="3" type="ORF">QMY55_08665</name>
</gene>
<accession>A0ABY8SZ57</accession>
<keyword evidence="4" id="KW-1185">Reference proteome</keyword>
<dbReference type="InterPro" id="IPR023346">
    <property type="entry name" value="Lysozyme-like_dom_sf"/>
</dbReference>
<dbReference type="InterPro" id="IPR018537">
    <property type="entry name" value="Peptidoglycan-bd_3"/>
</dbReference>
<organism evidence="3 4">
    <name type="scientific">Comamonas resistens</name>
    <dbReference type="NCBI Taxonomy" id="3046670"/>
    <lineage>
        <taxon>Bacteria</taxon>
        <taxon>Pseudomonadati</taxon>
        <taxon>Pseudomonadota</taxon>
        <taxon>Betaproteobacteria</taxon>
        <taxon>Burkholderiales</taxon>
        <taxon>Comamonadaceae</taxon>
        <taxon>Comamonas</taxon>
    </lineage>
</organism>
<dbReference type="EMBL" id="CP125947">
    <property type="protein sequence ID" value="WHS67174.1"/>
    <property type="molecule type" value="Genomic_DNA"/>
</dbReference>
<proteinExistence type="predicted"/>
<evidence type="ECO:0000313" key="4">
    <source>
        <dbReference type="Proteomes" id="UP001240697"/>
    </source>
</evidence>
<dbReference type="Pfam" id="PF05838">
    <property type="entry name" value="Glyco_hydro_108"/>
    <property type="match status" value="1"/>
</dbReference>
<protein>
    <submittedName>
        <fullName evidence="3">Glycosyl hydrolase 108 family protein</fullName>
    </submittedName>
</protein>